<dbReference type="AlphaFoldDB" id="A0A6G7CG52"/>
<protein>
    <submittedName>
        <fullName evidence="1">Uncharacterized protein</fullName>
    </submittedName>
</protein>
<gene>
    <name evidence="1" type="ORF">G5S32_03435</name>
</gene>
<name>A0A6G7CG52_9VIBR</name>
<keyword evidence="2" id="KW-1185">Reference proteome</keyword>
<dbReference type="Proteomes" id="UP000503003">
    <property type="component" value="Chromosome 1"/>
</dbReference>
<dbReference type="SUPFAM" id="SSF46785">
    <property type="entry name" value="Winged helix' DNA-binding domain"/>
    <property type="match status" value="1"/>
</dbReference>
<accession>A0A6G7CG52</accession>
<dbReference type="InterPro" id="IPR036388">
    <property type="entry name" value="WH-like_DNA-bd_sf"/>
</dbReference>
<dbReference type="Gene3D" id="1.10.10.10">
    <property type="entry name" value="Winged helix-like DNA-binding domain superfamily/Winged helix DNA-binding domain"/>
    <property type="match status" value="1"/>
</dbReference>
<organism evidence="1 2">
    <name type="scientific">Vibrio ziniensis</name>
    <dbReference type="NCBI Taxonomy" id="2711221"/>
    <lineage>
        <taxon>Bacteria</taxon>
        <taxon>Pseudomonadati</taxon>
        <taxon>Pseudomonadota</taxon>
        <taxon>Gammaproteobacteria</taxon>
        <taxon>Vibrionales</taxon>
        <taxon>Vibrionaceae</taxon>
        <taxon>Vibrio</taxon>
    </lineage>
</organism>
<sequence>MLSDCTYQESYGLFVLIANYGDGIQFGKGKGTIELAKNFGMSHTDLNALLKRLVSHDLIERDFGYWGKQGGRTEYRYKLTKKLLNEVDESKCLFLGKISTGRFRSLYQEYCSYVRKHAEALSGERLIVRWIMINLMALVKTGVWGDSATFSTLKSVLNGRVTSTRISSALKKLEALKVIYQPDTKDMLETDKTMFYVGSWNDALKASRDNVKVTGAKFHPNNMDSLGITNSPNFRVFFPYPAVNVKPSTHTLGSSILISWICNDTFLFDSKEPEGSFLLGMKEHYRKRDWAALMGIQNNAIASIILSEYSELLRQSDVLFEKSSSTSKDQQEMVKSVYEKLLGNTNIKQHLELNQWLPKSLLALVNIRRLEDIPFDWHSLTKEEQINLSRNTPVSFVRAYILYSLYHSFCLARMVYQWLHTTNNYSPTRFSYHIGFHFWAYPRSLNSEKNNPNEEVLDNSASNDFNVCASVYAESRSKDIWDKDELHVFSHKKLEFYHSKSRLF</sequence>
<dbReference type="KEGG" id="vzi:G5S32_03435"/>
<proteinExistence type="predicted"/>
<evidence type="ECO:0000313" key="1">
    <source>
        <dbReference type="EMBL" id="QIH41095.1"/>
    </source>
</evidence>
<dbReference type="EMBL" id="CP049331">
    <property type="protein sequence ID" value="QIH41095.1"/>
    <property type="molecule type" value="Genomic_DNA"/>
</dbReference>
<reference evidence="1 2" key="1">
    <citation type="submission" date="2020-02" db="EMBL/GenBank/DDBJ databases">
        <title>A complete genome of a marine bacterium Vibrio sp. ZWAL4003 isolated from the mangrove sediment with the ability to degrade polysaccharides.</title>
        <authorList>
            <person name="Wu J."/>
            <person name="Qu W."/>
            <person name="Zeng R."/>
        </authorList>
    </citation>
    <scope>NUCLEOTIDE SEQUENCE [LARGE SCALE GENOMIC DNA]</scope>
    <source>
        <strain evidence="1 2">ZWAL4003</strain>
    </source>
</reference>
<dbReference type="InterPro" id="IPR036390">
    <property type="entry name" value="WH_DNA-bd_sf"/>
</dbReference>
<evidence type="ECO:0000313" key="2">
    <source>
        <dbReference type="Proteomes" id="UP000503003"/>
    </source>
</evidence>
<dbReference type="RefSeq" id="WP_165310500.1">
    <property type="nucleotide sequence ID" value="NZ_CP049331.1"/>
</dbReference>